<comment type="caution">
    <text evidence="4">The sequence shown here is derived from an EMBL/GenBank/DDBJ whole genome shotgun (WGS) entry which is preliminary data.</text>
</comment>
<name>A0A494XCJ0_9BURK</name>
<organism evidence="4 5">
    <name type="scientific">Trinickia fusca</name>
    <dbReference type="NCBI Taxonomy" id="2419777"/>
    <lineage>
        <taxon>Bacteria</taxon>
        <taxon>Pseudomonadati</taxon>
        <taxon>Pseudomonadota</taxon>
        <taxon>Betaproteobacteria</taxon>
        <taxon>Burkholderiales</taxon>
        <taxon>Burkholderiaceae</taxon>
        <taxon>Trinickia</taxon>
    </lineage>
</organism>
<accession>A0A494XCJ0</accession>
<dbReference type="InterPro" id="IPR025240">
    <property type="entry name" value="DUF4189"/>
</dbReference>
<reference evidence="4 5" key="1">
    <citation type="submission" date="2018-10" db="EMBL/GenBank/DDBJ databases">
        <title>Paraburkholderia sp. 7MK8-2, isolated from soil.</title>
        <authorList>
            <person name="Gao Z.-H."/>
            <person name="Qiu L.-H."/>
        </authorList>
    </citation>
    <scope>NUCLEOTIDE SEQUENCE [LARGE SCALE GENOMIC DNA]</scope>
    <source>
        <strain evidence="4 5">7MK8-2</strain>
    </source>
</reference>
<sequence length="186" mass="19778">MKRTIRVVTATILTGAIVGHIGSASAAAALAQGGGVRYAWVGGQKSVESAKQAALRVCNEKEKQAGGHGKCEIIKSLSSPAYWAVFLANGHMAVGWSSDQQTAIDNAHEYCNEHFGRCPDTADHVYQDGNPRPQPSEATTQRQDCGVSRSGHPVDNNDDGSCRMVDEAGIPVGYSSWEEFRSTAGE</sequence>
<evidence type="ECO:0000313" key="5">
    <source>
        <dbReference type="Proteomes" id="UP000280434"/>
    </source>
</evidence>
<dbReference type="RefSeq" id="WP_121278566.1">
    <property type="nucleotide sequence ID" value="NZ_RBZV01000005.1"/>
</dbReference>
<dbReference type="AlphaFoldDB" id="A0A494XCJ0"/>
<feature type="signal peptide" evidence="2">
    <location>
        <begin position="1"/>
        <end position="26"/>
    </location>
</feature>
<feature type="chain" id="PRO_5019823922" evidence="2">
    <location>
        <begin position="27"/>
        <end position="186"/>
    </location>
</feature>
<dbReference type="Pfam" id="PF13827">
    <property type="entry name" value="DUF4189"/>
    <property type="match status" value="1"/>
</dbReference>
<gene>
    <name evidence="4" type="ORF">D7S89_15475</name>
</gene>
<keyword evidence="2" id="KW-0732">Signal</keyword>
<keyword evidence="5" id="KW-1185">Reference proteome</keyword>
<protein>
    <submittedName>
        <fullName evidence="4">DUF4189 domain-containing protein</fullName>
    </submittedName>
</protein>
<dbReference type="EMBL" id="RBZV01000005">
    <property type="protein sequence ID" value="RKP47622.1"/>
    <property type="molecule type" value="Genomic_DNA"/>
</dbReference>
<evidence type="ECO:0000259" key="3">
    <source>
        <dbReference type="Pfam" id="PF13827"/>
    </source>
</evidence>
<evidence type="ECO:0000256" key="2">
    <source>
        <dbReference type="SAM" id="SignalP"/>
    </source>
</evidence>
<dbReference type="Proteomes" id="UP000280434">
    <property type="component" value="Unassembled WGS sequence"/>
</dbReference>
<evidence type="ECO:0000313" key="4">
    <source>
        <dbReference type="EMBL" id="RKP47622.1"/>
    </source>
</evidence>
<feature type="region of interest" description="Disordered" evidence="1">
    <location>
        <begin position="122"/>
        <end position="162"/>
    </location>
</feature>
<feature type="domain" description="DUF4189" evidence="3">
    <location>
        <begin position="32"/>
        <end position="114"/>
    </location>
</feature>
<proteinExistence type="predicted"/>
<evidence type="ECO:0000256" key="1">
    <source>
        <dbReference type="SAM" id="MobiDB-lite"/>
    </source>
</evidence>